<protein>
    <submittedName>
        <fullName evidence="1">Uncharacterized protein</fullName>
    </submittedName>
</protein>
<reference evidence="1" key="1">
    <citation type="submission" date="2022-04" db="EMBL/GenBank/DDBJ databases">
        <title>Jade perch genome.</title>
        <authorList>
            <person name="Chao B."/>
        </authorList>
    </citation>
    <scope>NUCLEOTIDE SEQUENCE</scope>
    <source>
        <strain evidence="1">CB-2022</strain>
    </source>
</reference>
<dbReference type="Proteomes" id="UP000831701">
    <property type="component" value="Chromosome 5"/>
</dbReference>
<name>A0ACB8WVU7_9TELE</name>
<evidence type="ECO:0000313" key="1">
    <source>
        <dbReference type="EMBL" id="KAI3372140.1"/>
    </source>
</evidence>
<proteinExistence type="predicted"/>
<evidence type="ECO:0000313" key="2">
    <source>
        <dbReference type="Proteomes" id="UP000831701"/>
    </source>
</evidence>
<comment type="caution">
    <text evidence="1">The sequence shown here is derived from an EMBL/GenBank/DDBJ whole genome shotgun (WGS) entry which is preliminary data.</text>
</comment>
<accession>A0ACB8WVU7</accession>
<keyword evidence="2" id="KW-1185">Reference proteome</keyword>
<gene>
    <name evidence="1" type="ORF">L3Q82_006991</name>
</gene>
<dbReference type="EMBL" id="CM041535">
    <property type="protein sequence ID" value="KAI3372140.1"/>
    <property type="molecule type" value="Genomic_DNA"/>
</dbReference>
<organism evidence="1 2">
    <name type="scientific">Scortum barcoo</name>
    <name type="common">barcoo grunter</name>
    <dbReference type="NCBI Taxonomy" id="214431"/>
    <lineage>
        <taxon>Eukaryota</taxon>
        <taxon>Metazoa</taxon>
        <taxon>Chordata</taxon>
        <taxon>Craniata</taxon>
        <taxon>Vertebrata</taxon>
        <taxon>Euteleostomi</taxon>
        <taxon>Actinopterygii</taxon>
        <taxon>Neopterygii</taxon>
        <taxon>Teleostei</taxon>
        <taxon>Neoteleostei</taxon>
        <taxon>Acanthomorphata</taxon>
        <taxon>Eupercaria</taxon>
        <taxon>Centrarchiformes</taxon>
        <taxon>Terapontoidei</taxon>
        <taxon>Terapontidae</taxon>
        <taxon>Scortum</taxon>
    </lineage>
</organism>
<sequence length="466" mass="46356">MAWTPCGRPACTATSWHTHCASSSSSSSSTSSSAAASSSSSAAAAAALTPSSSISISTSAGISQLPVPQQIALFGQALAPVCAGPGGPGGGAGGGPGAPGGGDLVVVVPPENQQGHNPASGLLHQAKEQSCGGRNSAWVSSSVKKQAEEEEEEEEEGGKGAARPAVRDVTVGLTAAELGGSEVKVIIPPSSPAGCDMCADNRNGECPMHGPLHSLRRLVGTSSTAAPVTLPDVPDWLRDLPREVCLCTSTVPGLGYGICAAQRIPQGTWIGPFQGVPLLLDKLHSGAVRNTRHLWESVWWYLGPVGVVGPVGGGVGPVGGGVGPVGGIMSALLVLSVPVVLCPVSAVGGVACLSCRVGVVGPVWCVGPVLGVVGPVGGCGPVGVGPVGGVVGPVVVVCGVGVLVLWVVLWACLWWCYGVVLSCVGPVGVVSVWWCCPVLVLWVAVGGVVGPVGVWVVVLYVVVLVL</sequence>